<dbReference type="Pfam" id="PF03364">
    <property type="entry name" value="Polyketide_cyc"/>
    <property type="match status" value="1"/>
</dbReference>
<dbReference type="EMBL" id="JADCNM010000011">
    <property type="protein sequence ID" value="KAG0463103.1"/>
    <property type="molecule type" value="Genomic_DNA"/>
</dbReference>
<evidence type="ECO:0000259" key="1">
    <source>
        <dbReference type="Pfam" id="PF03364"/>
    </source>
</evidence>
<dbReference type="InterPro" id="IPR005031">
    <property type="entry name" value="COQ10_START"/>
</dbReference>
<evidence type="ECO:0000313" key="2">
    <source>
        <dbReference type="EMBL" id="KAG0463103.1"/>
    </source>
</evidence>
<dbReference type="Gene3D" id="3.30.530.20">
    <property type="match status" value="1"/>
</dbReference>
<dbReference type="PANTHER" id="PTHR34060:SF1">
    <property type="entry name" value="POLYKETIDE CYCLASE _ DEHYDRASE AND LIPID TRANSPORT PROTEIN"/>
    <property type="match status" value="1"/>
</dbReference>
<dbReference type="Proteomes" id="UP000639772">
    <property type="component" value="Chromosome 11"/>
</dbReference>
<reference evidence="2 3" key="1">
    <citation type="journal article" date="2020" name="Nat. Food">
        <title>A phased Vanilla planifolia genome enables genetic improvement of flavour and production.</title>
        <authorList>
            <person name="Hasing T."/>
            <person name="Tang H."/>
            <person name="Brym M."/>
            <person name="Khazi F."/>
            <person name="Huang T."/>
            <person name="Chambers A.H."/>
        </authorList>
    </citation>
    <scope>NUCLEOTIDE SEQUENCE [LARGE SCALE GENOMIC DNA]</scope>
    <source>
        <tissue evidence="2">Leaf</tissue>
    </source>
</reference>
<feature type="domain" description="Coenzyme Q-binding protein COQ10 START" evidence="1">
    <location>
        <begin position="124"/>
        <end position="259"/>
    </location>
</feature>
<accession>A0A835UIW9</accession>
<proteinExistence type="predicted"/>
<gene>
    <name evidence="2" type="ORF">HPP92_021579</name>
</gene>
<dbReference type="PANTHER" id="PTHR34060">
    <property type="entry name" value="POLYKETIDE CYCLASE / DEHYDRASE AND LIPID TRANSPORT PROTEIN"/>
    <property type="match status" value="1"/>
</dbReference>
<dbReference type="OrthoDB" id="5732at2759"/>
<name>A0A835UIW9_VANPL</name>
<organism evidence="2 3">
    <name type="scientific">Vanilla planifolia</name>
    <name type="common">Vanilla</name>
    <dbReference type="NCBI Taxonomy" id="51239"/>
    <lineage>
        <taxon>Eukaryota</taxon>
        <taxon>Viridiplantae</taxon>
        <taxon>Streptophyta</taxon>
        <taxon>Embryophyta</taxon>
        <taxon>Tracheophyta</taxon>
        <taxon>Spermatophyta</taxon>
        <taxon>Magnoliopsida</taxon>
        <taxon>Liliopsida</taxon>
        <taxon>Asparagales</taxon>
        <taxon>Orchidaceae</taxon>
        <taxon>Vanilloideae</taxon>
        <taxon>Vanilleae</taxon>
        <taxon>Vanilla</taxon>
    </lineage>
</organism>
<dbReference type="InterPro" id="IPR023393">
    <property type="entry name" value="START-like_dom_sf"/>
</dbReference>
<evidence type="ECO:0000313" key="3">
    <source>
        <dbReference type="Proteomes" id="UP000639772"/>
    </source>
</evidence>
<dbReference type="SUPFAM" id="SSF55961">
    <property type="entry name" value="Bet v1-like"/>
    <property type="match status" value="1"/>
</dbReference>
<sequence>MLRQRVASDTHPLCSSLAVRPSIFFSCHVQAPRKPFLSSSARFQDGAQSFCRRRNLLRSSIDPIEFVPAASVPLGDTDVRGDAEEQEFDRDAYLKNVSYDEGFEIEVQKVGSKNRRRIRSCIRVDAELDTVWRVLTDYEGLASFIPSLAVSKLLEKGQNSARLYQVIVTRSSGLLERDVELLSFGRRREIEFKMIDGDFKVFEGRWSIEQTDDEAPIALEFQRKKAINTMLSYVVEVEPKLWIPVRLLEGRLCMEVKNNLKCVRDEAQRIQRLSSTTLRSWEGIAEWSD</sequence>
<comment type="caution">
    <text evidence="2">The sequence shown here is derived from an EMBL/GenBank/DDBJ whole genome shotgun (WGS) entry which is preliminary data.</text>
</comment>
<protein>
    <recommendedName>
        <fullName evidence="1">Coenzyme Q-binding protein COQ10 START domain-containing protein</fullName>
    </recommendedName>
</protein>
<dbReference type="AlphaFoldDB" id="A0A835UIW9"/>